<dbReference type="CDD" id="cd06850">
    <property type="entry name" value="biotinyl_domain"/>
    <property type="match status" value="1"/>
</dbReference>
<keyword evidence="13" id="KW-1185">Reference proteome</keyword>
<gene>
    <name evidence="12" type="ORF">HLH36_13565</name>
</gene>
<evidence type="ECO:0000256" key="1">
    <source>
        <dbReference type="ARBA" id="ARBA00003761"/>
    </source>
</evidence>
<keyword evidence="8 9" id="KW-0092">Biotin</keyword>
<dbReference type="AlphaFoldDB" id="A0A7W4IUV8"/>
<dbReference type="InterPro" id="IPR000089">
    <property type="entry name" value="Biotin_lipoyl"/>
</dbReference>
<dbReference type="Gene3D" id="2.40.50.100">
    <property type="match status" value="1"/>
</dbReference>
<name>A0A7W4IUV8_9PROT</name>
<dbReference type="EMBL" id="JABEQD010000009">
    <property type="protein sequence ID" value="MBB2169368.1"/>
    <property type="molecule type" value="Genomic_DNA"/>
</dbReference>
<accession>A0A7W4IUV8</accession>
<evidence type="ECO:0000256" key="6">
    <source>
        <dbReference type="ARBA" id="ARBA00023098"/>
    </source>
</evidence>
<dbReference type="InterPro" id="IPR011053">
    <property type="entry name" value="Single_hybrid_motif"/>
</dbReference>
<keyword evidence="6 9" id="KW-0443">Lipid metabolism</keyword>
<feature type="domain" description="Lipoyl-binding" evidence="11">
    <location>
        <begin position="70"/>
        <end position="146"/>
    </location>
</feature>
<comment type="caution">
    <text evidence="12">The sequence shown here is derived from an EMBL/GenBank/DDBJ whole genome shotgun (WGS) entry which is preliminary data.</text>
</comment>
<dbReference type="UniPathway" id="UPA00094"/>
<organism evidence="12 13">
    <name type="scientific">Gluconacetobacter aggeris</name>
    <dbReference type="NCBI Taxonomy" id="1286186"/>
    <lineage>
        <taxon>Bacteria</taxon>
        <taxon>Pseudomonadati</taxon>
        <taxon>Pseudomonadota</taxon>
        <taxon>Alphaproteobacteria</taxon>
        <taxon>Acetobacterales</taxon>
        <taxon>Acetobacteraceae</taxon>
        <taxon>Gluconacetobacter</taxon>
    </lineage>
</organism>
<dbReference type="GO" id="GO:0003989">
    <property type="term" value="F:acetyl-CoA carboxylase activity"/>
    <property type="evidence" value="ECO:0007669"/>
    <property type="project" value="InterPro"/>
</dbReference>
<dbReference type="PROSITE" id="PS50968">
    <property type="entry name" value="BIOTINYL_LIPOYL"/>
    <property type="match status" value="1"/>
</dbReference>
<evidence type="ECO:0000256" key="5">
    <source>
        <dbReference type="ARBA" id="ARBA00022832"/>
    </source>
</evidence>
<evidence type="ECO:0000256" key="2">
    <source>
        <dbReference type="ARBA" id="ARBA00005194"/>
    </source>
</evidence>
<dbReference type="InterPro" id="IPR050709">
    <property type="entry name" value="Biotin_Carboxyl_Carrier/Decarb"/>
</dbReference>
<dbReference type="GO" id="GO:0009317">
    <property type="term" value="C:acetyl-CoA carboxylase complex"/>
    <property type="evidence" value="ECO:0007669"/>
    <property type="project" value="InterPro"/>
</dbReference>
<evidence type="ECO:0000313" key="12">
    <source>
        <dbReference type="EMBL" id="MBB2169368.1"/>
    </source>
</evidence>
<dbReference type="PROSITE" id="PS00188">
    <property type="entry name" value="BIOTIN"/>
    <property type="match status" value="1"/>
</dbReference>
<dbReference type="InterPro" id="IPR001249">
    <property type="entry name" value="AcCoA_biotinCC"/>
</dbReference>
<dbReference type="GO" id="GO:0006633">
    <property type="term" value="P:fatty acid biosynthetic process"/>
    <property type="evidence" value="ECO:0007669"/>
    <property type="project" value="UniProtKB-UniPathway"/>
</dbReference>
<keyword evidence="4 9" id="KW-0444">Lipid biosynthesis</keyword>
<evidence type="ECO:0000313" key="13">
    <source>
        <dbReference type="Proteomes" id="UP000559860"/>
    </source>
</evidence>
<dbReference type="PANTHER" id="PTHR45266">
    <property type="entry name" value="OXALOACETATE DECARBOXYLASE ALPHA CHAIN"/>
    <property type="match status" value="1"/>
</dbReference>
<evidence type="ECO:0000256" key="8">
    <source>
        <dbReference type="ARBA" id="ARBA00023267"/>
    </source>
</evidence>
<dbReference type="SUPFAM" id="SSF51230">
    <property type="entry name" value="Single hybrid motif"/>
    <property type="match status" value="1"/>
</dbReference>
<keyword evidence="5 9" id="KW-0276">Fatty acid metabolism</keyword>
<feature type="region of interest" description="Disordered" evidence="10">
    <location>
        <begin position="35"/>
        <end position="67"/>
    </location>
</feature>
<keyword evidence="7 9" id="KW-0275">Fatty acid biosynthesis</keyword>
<dbReference type="InterPro" id="IPR001882">
    <property type="entry name" value="Biotin_BS"/>
</dbReference>
<proteinExistence type="predicted"/>
<reference evidence="12 13" key="1">
    <citation type="submission" date="2020-04" db="EMBL/GenBank/DDBJ databases">
        <title>Description of novel Gluconacetobacter.</title>
        <authorList>
            <person name="Sombolestani A."/>
        </authorList>
    </citation>
    <scope>NUCLEOTIDE SEQUENCE [LARGE SCALE GENOMIC DNA]</scope>
    <source>
        <strain evidence="12 13">LMG 27801</strain>
    </source>
</reference>
<evidence type="ECO:0000256" key="10">
    <source>
        <dbReference type="SAM" id="MobiDB-lite"/>
    </source>
</evidence>
<evidence type="ECO:0000256" key="7">
    <source>
        <dbReference type="ARBA" id="ARBA00023160"/>
    </source>
</evidence>
<dbReference type="Proteomes" id="UP000559860">
    <property type="component" value="Unassembled WGS sequence"/>
</dbReference>
<evidence type="ECO:0000256" key="3">
    <source>
        <dbReference type="ARBA" id="ARBA00017562"/>
    </source>
</evidence>
<dbReference type="Pfam" id="PF00364">
    <property type="entry name" value="Biotin_lipoyl"/>
    <property type="match status" value="1"/>
</dbReference>
<comment type="function">
    <text evidence="1 9">This protein is a component of the acetyl coenzyme A carboxylase complex; first, biotin carboxylase catalyzes the carboxylation of the carrier protein and then the transcarboxylase transfers the carboxyl group to form malonyl-CoA.</text>
</comment>
<evidence type="ECO:0000256" key="9">
    <source>
        <dbReference type="RuleBase" id="RU364072"/>
    </source>
</evidence>
<comment type="pathway">
    <text evidence="2 9">Lipid metabolism; fatty acid biosynthesis.</text>
</comment>
<evidence type="ECO:0000256" key="4">
    <source>
        <dbReference type="ARBA" id="ARBA00022516"/>
    </source>
</evidence>
<protein>
    <recommendedName>
        <fullName evidence="3 9">Biotin carboxyl carrier protein of acetyl-CoA carboxylase</fullName>
    </recommendedName>
</protein>
<dbReference type="PANTHER" id="PTHR45266:SF3">
    <property type="entry name" value="OXALOACETATE DECARBOXYLASE ALPHA CHAIN"/>
    <property type="match status" value="1"/>
</dbReference>
<sequence length="150" mass="15865">MTVDLERITILMERMHALGIAELEYTHGDEHVRLVRDASPPSSPPAGTLPAATPNVPASPLPAPPAPPASCTITATMYGQFYASPTPGGAPFVTEGAVVAQGQPLYILEVMKTLTHVEAEFPCTITAILCENGQAVEPGTELFTVERRDA</sequence>
<feature type="compositionally biased region" description="Pro residues" evidence="10">
    <location>
        <begin position="57"/>
        <end position="67"/>
    </location>
</feature>
<dbReference type="RefSeq" id="WP_182986881.1">
    <property type="nucleotide sequence ID" value="NZ_JABEQD010000009.1"/>
</dbReference>
<evidence type="ECO:0000259" key="11">
    <source>
        <dbReference type="PROSITE" id="PS50968"/>
    </source>
</evidence>
<dbReference type="PRINTS" id="PR01071">
    <property type="entry name" value="ACOABIOTINCC"/>
</dbReference>